<dbReference type="Gene3D" id="3.30.750.24">
    <property type="entry name" value="STAS domain"/>
    <property type="match status" value="1"/>
</dbReference>
<sequence length="139" mass="14451">MTAILHRVLPNHPARAAAAQPAPIVTAHPLQPDVVVLAVRGEVDTCTGRPLRDRLLEHVRSGGPHLVIDLTAVTFLGAAGLTVLVTVRDAALAAGLRVCLVARARPVLLPMSITGLDAVFDILPDIGLALMRMGSGPDG</sequence>
<protein>
    <recommendedName>
        <fullName evidence="2">Anti-sigma factor antagonist</fullName>
    </recommendedName>
</protein>
<evidence type="ECO:0000313" key="5">
    <source>
        <dbReference type="Proteomes" id="UP000316639"/>
    </source>
</evidence>
<comment type="similarity">
    <text evidence="1 2">Belongs to the anti-sigma-factor antagonist family.</text>
</comment>
<name>A0A563EKT6_9PSEU</name>
<evidence type="ECO:0000256" key="2">
    <source>
        <dbReference type="RuleBase" id="RU003749"/>
    </source>
</evidence>
<feature type="domain" description="STAS" evidence="3">
    <location>
        <begin position="32"/>
        <end position="133"/>
    </location>
</feature>
<reference evidence="4 5" key="1">
    <citation type="submission" date="2019-07" db="EMBL/GenBank/DDBJ databases">
        <title>Lentzea xizangensis sp. nov., isolated from Qinghai-Tibetan Plateau Soils.</title>
        <authorList>
            <person name="Huang J."/>
        </authorList>
    </citation>
    <scope>NUCLEOTIDE SEQUENCE [LARGE SCALE GENOMIC DNA]</scope>
    <source>
        <strain evidence="4 5">FXJ1.1311</strain>
    </source>
</reference>
<dbReference type="InterPro" id="IPR036513">
    <property type="entry name" value="STAS_dom_sf"/>
</dbReference>
<accession>A0A563EKT6</accession>
<evidence type="ECO:0000256" key="1">
    <source>
        <dbReference type="ARBA" id="ARBA00009013"/>
    </source>
</evidence>
<dbReference type="OrthoDB" id="3576811at2"/>
<dbReference type="NCBIfam" id="TIGR00377">
    <property type="entry name" value="ant_ant_sig"/>
    <property type="match status" value="1"/>
</dbReference>
<evidence type="ECO:0000313" key="4">
    <source>
        <dbReference type="EMBL" id="TWP47554.1"/>
    </source>
</evidence>
<dbReference type="SUPFAM" id="SSF52091">
    <property type="entry name" value="SpoIIaa-like"/>
    <property type="match status" value="1"/>
</dbReference>
<dbReference type="InterPro" id="IPR003658">
    <property type="entry name" value="Anti-sigma_ant"/>
</dbReference>
<dbReference type="PROSITE" id="PS50801">
    <property type="entry name" value="STAS"/>
    <property type="match status" value="1"/>
</dbReference>
<dbReference type="PANTHER" id="PTHR33495:SF13">
    <property type="entry name" value="ANTI-SIGMA-F FACTOR ANTAGONIST RSFB"/>
    <property type="match status" value="1"/>
</dbReference>
<comment type="caution">
    <text evidence="4">The sequence shown here is derived from an EMBL/GenBank/DDBJ whole genome shotgun (WGS) entry which is preliminary data.</text>
</comment>
<proteinExistence type="inferred from homology"/>
<organism evidence="4 5">
    <name type="scientific">Lentzea tibetensis</name>
    <dbReference type="NCBI Taxonomy" id="2591470"/>
    <lineage>
        <taxon>Bacteria</taxon>
        <taxon>Bacillati</taxon>
        <taxon>Actinomycetota</taxon>
        <taxon>Actinomycetes</taxon>
        <taxon>Pseudonocardiales</taxon>
        <taxon>Pseudonocardiaceae</taxon>
        <taxon>Lentzea</taxon>
    </lineage>
</organism>
<evidence type="ECO:0000259" key="3">
    <source>
        <dbReference type="PROSITE" id="PS50801"/>
    </source>
</evidence>
<keyword evidence="5" id="KW-1185">Reference proteome</keyword>
<dbReference type="GO" id="GO:0043856">
    <property type="term" value="F:anti-sigma factor antagonist activity"/>
    <property type="evidence" value="ECO:0007669"/>
    <property type="project" value="InterPro"/>
</dbReference>
<dbReference type="PANTHER" id="PTHR33495">
    <property type="entry name" value="ANTI-SIGMA FACTOR ANTAGONIST TM_1081-RELATED-RELATED"/>
    <property type="match status" value="1"/>
</dbReference>
<dbReference type="InterPro" id="IPR002645">
    <property type="entry name" value="STAS_dom"/>
</dbReference>
<dbReference type="AlphaFoldDB" id="A0A563EKT6"/>
<dbReference type="CDD" id="cd07043">
    <property type="entry name" value="STAS_anti-anti-sigma_factors"/>
    <property type="match status" value="1"/>
</dbReference>
<dbReference type="Pfam" id="PF01740">
    <property type="entry name" value="STAS"/>
    <property type="match status" value="1"/>
</dbReference>
<dbReference type="EMBL" id="VOBR01000025">
    <property type="protein sequence ID" value="TWP47554.1"/>
    <property type="molecule type" value="Genomic_DNA"/>
</dbReference>
<gene>
    <name evidence="4" type="ORF">FKR81_31845</name>
</gene>
<dbReference type="RefSeq" id="WP_146357634.1">
    <property type="nucleotide sequence ID" value="NZ_VOBR01000025.1"/>
</dbReference>
<dbReference type="Proteomes" id="UP000316639">
    <property type="component" value="Unassembled WGS sequence"/>
</dbReference>